<dbReference type="OrthoDB" id="3598674at2759"/>
<proteinExistence type="predicted"/>
<dbReference type="Pfam" id="PF06985">
    <property type="entry name" value="HET"/>
    <property type="match status" value="1"/>
</dbReference>
<dbReference type="PANTHER" id="PTHR24148">
    <property type="entry name" value="ANKYRIN REPEAT DOMAIN-CONTAINING PROTEIN 39 HOMOLOG-RELATED"/>
    <property type="match status" value="1"/>
</dbReference>
<feature type="domain" description="Heterokaryon incompatibility" evidence="1">
    <location>
        <begin position="44"/>
        <end position="127"/>
    </location>
</feature>
<dbReference type="Proteomes" id="UP000235371">
    <property type="component" value="Unassembled WGS sequence"/>
</dbReference>
<dbReference type="STRING" id="1095630.A0A2J6TCJ6"/>
<dbReference type="GeneID" id="36581247"/>
<reference evidence="2 3" key="1">
    <citation type="submission" date="2016-04" db="EMBL/GenBank/DDBJ databases">
        <title>A degradative enzymes factory behind the ericoid mycorrhizal symbiosis.</title>
        <authorList>
            <consortium name="DOE Joint Genome Institute"/>
            <person name="Martino E."/>
            <person name="Morin E."/>
            <person name="Grelet G."/>
            <person name="Kuo A."/>
            <person name="Kohler A."/>
            <person name="Daghino S."/>
            <person name="Barry K."/>
            <person name="Choi C."/>
            <person name="Cichocki N."/>
            <person name="Clum A."/>
            <person name="Copeland A."/>
            <person name="Hainaut M."/>
            <person name="Haridas S."/>
            <person name="Labutti K."/>
            <person name="Lindquist E."/>
            <person name="Lipzen A."/>
            <person name="Khouja H.-R."/>
            <person name="Murat C."/>
            <person name="Ohm R."/>
            <person name="Olson A."/>
            <person name="Spatafora J."/>
            <person name="Veneault-Fourrey C."/>
            <person name="Henrissat B."/>
            <person name="Grigoriev I."/>
            <person name="Martin F."/>
            <person name="Perotto S."/>
        </authorList>
    </citation>
    <scope>NUCLEOTIDE SEQUENCE [LARGE SCALE GENOMIC DNA]</scope>
    <source>
        <strain evidence="2 3">E</strain>
    </source>
</reference>
<feature type="non-terminal residue" evidence="2">
    <location>
        <position position="128"/>
    </location>
</feature>
<dbReference type="InterPro" id="IPR010730">
    <property type="entry name" value="HET"/>
</dbReference>
<dbReference type="InParanoid" id="A0A2J6TCJ6"/>
<dbReference type="InterPro" id="IPR052895">
    <property type="entry name" value="HetReg/Transcr_Mod"/>
</dbReference>
<protein>
    <submittedName>
        <fullName evidence="2">HET-domain-containing protein</fullName>
    </submittedName>
</protein>
<dbReference type="PANTHER" id="PTHR24148:SF73">
    <property type="entry name" value="HET DOMAIN PROTEIN (AFU_ORTHOLOGUE AFUA_8G01020)"/>
    <property type="match status" value="1"/>
</dbReference>
<evidence type="ECO:0000259" key="1">
    <source>
        <dbReference type="Pfam" id="PF06985"/>
    </source>
</evidence>
<evidence type="ECO:0000313" key="2">
    <source>
        <dbReference type="EMBL" id="PMD60746.1"/>
    </source>
</evidence>
<sequence>AGPPYTQLSPTVPTLRLLMLMPGCFNDDITGFLIEVPIASKPKYVALSYEWGNPRDTVPIQLFGQEYLVTKNLAAALRHIRSEYGIMAFWVDAVCINQADVAEKNVQLAQMGSIYKDATEVLVWLGMD</sequence>
<name>A0A2J6TCJ6_9HELO</name>
<dbReference type="AlphaFoldDB" id="A0A2J6TCJ6"/>
<organism evidence="2 3">
    <name type="scientific">Hyaloscypha bicolor E</name>
    <dbReference type="NCBI Taxonomy" id="1095630"/>
    <lineage>
        <taxon>Eukaryota</taxon>
        <taxon>Fungi</taxon>
        <taxon>Dikarya</taxon>
        <taxon>Ascomycota</taxon>
        <taxon>Pezizomycotina</taxon>
        <taxon>Leotiomycetes</taxon>
        <taxon>Helotiales</taxon>
        <taxon>Hyaloscyphaceae</taxon>
        <taxon>Hyaloscypha</taxon>
        <taxon>Hyaloscypha bicolor</taxon>
    </lineage>
</organism>
<dbReference type="EMBL" id="KZ613788">
    <property type="protein sequence ID" value="PMD60746.1"/>
    <property type="molecule type" value="Genomic_DNA"/>
</dbReference>
<keyword evidence="3" id="KW-1185">Reference proteome</keyword>
<feature type="non-terminal residue" evidence="2">
    <location>
        <position position="1"/>
    </location>
</feature>
<evidence type="ECO:0000313" key="3">
    <source>
        <dbReference type="Proteomes" id="UP000235371"/>
    </source>
</evidence>
<dbReference type="RefSeq" id="XP_024737650.1">
    <property type="nucleotide sequence ID" value="XM_024873167.1"/>
</dbReference>
<gene>
    <name evidence="2" type="ORF">K444DRAFT_488537</name>
</gene>
<accession>A0A2J6TCJ6</accession>